<comment type="caution">
    <text evidence="11">The sequence shown here is derived from an EMBL/GenBank/DDBJ whole genome shotgun (WGS) entry which is preliminary data.</text>
</comment>
<dbReference type="Pfam" id="PF00117">
    <property type="entry name" value="GATase"/>
    <property type="match status" value="1"/>
</dbReference>
<keyword evidence="4" id="KW-0436">Ligase</keyword>
<dbReference type="InterPro" id="IPR004468">
    <property type="entry name" value="CTP_synthase"/>
</dbReference>
<dbReference type="PANTHER" id="PTHR11550:SF0">
    <property type="entry name" value="CTP SYNTHASE-RELATED"/>
    <property type="match status" value="1"/>
</dbReference>
<proteinExistence type="inferred from homology"/>
<evidence type="ECO:0000313" key="12">
    <source>
        <dbReference type="Proteomes" id="UP000652176"/>
    </source>
</evidence>
<protein>
    <recommendedName>
        <fullName evidence="3">CTP synthase (glutamine hydrolyzing)</fullName>
        <ecNumber evidence="3">6.3.4.2</ecNumber>
    </recommendedName>
</protein>
<sequence length="229" mass="25321">MTLSIALLGEYTPTFPPHLATNAAIEHVKAASGLDINADWISTEDIDQTLFERYAGIWVAPGSPYRNLDKTLAAIRYARENGIPCFGTCGGFQHMILEYARNVLGFKDAQHAEYDPYASDLFISKLACSLAGRQLPLTFEPGSRVADIYGALTATEQYYCNFGINPEFIEVLKQGPLRITAADAEGEIRVIEWPDHPFFIGTLFVPQARSTPEQPHPLVEAFLRAVAKL</sequence>
<evidence type="ECO:0000256" key="6">
    <source>
        <dbReference type="ARBA" id="ARBA00022840"/>
    </source>
</evidence>
<comment type="catalytic activity">
    <reaction evidence="9">
        <text>UTP + L-glutamine + ATP + H2O = CTP + L-glutamate + ADP + phosphate + 2 H(+)</text>
        <dbReference type="Rhea" id="RHEA:26426"/>
        <dbReference type="ChEBI" id="CHEBI:15377"/>
        <dbReference type="ChEBI" id="CHEBI:15378"/>
        <dbReference type="ChEBI" id="CHEBI:29985"/>
        <dbReference type="ChEBI" id="CHEBI:30616"/>
        <dbReference type="ChEBI" id="CHEBI:37563"/>
        <dbReference type="ChEBI" id="CHEBI:43474"/>
        <dbReference type="ChEBI" id="CHEBI:46398"/>
        <dbReference type="ChEBI" id="CHEBI:58359"/>
        <dbReference type="ChEBI" id="CHEBI:456216"/>
        <dbReference type="EC" id="6.3.4.2"/>
    </reaction>
</comment>
<keyword evidence="6" id="KW-0067">ATP-binding</keyword>
<keyword evidence="8" id="KW-0665">Pyrimidine biosynthesis</keyword>
<evidence type="ECO:0000256" key="2">
    <source>
        <dbReference type="ARBA" id="ARBA00007533"/>
    </source>
</evidence>
<evidence type="ECO:0000313" key="11">
    <source>
        <dbReference type="EMBL" id="MBD9356201.1"/>
    </source>
</evidence>
<dbReference type="EMBL" id="JACXSS010000001">
    <property type="protein sequence ID" value="MBD9356201.1"/>
    <property type="molecule type" value="Genomic_DNA"/>
</dbReference>
<dbReference type="RefSeq" id="WP_192374578.1">
    <property type="nucleotide sequence ID" value="NZ_CAJHIV010000001.1"/>
</dbReference>
<evidence type="ECO:0000256" key="7">
    <source>
        <dbReference type="ARBA" id="ARBA00022962"/>
    </source>
</evidence>
<dbReference type="Proteomes" id="UP000652176">
    <property type="component" value="Unassembled WGS sequence"/>
</dbReference>
<organism evidence="11 12">
    <name type="scientific">Methylomonas albis</name>
    <dbReference type="NCBI Taxonomy" id="1854563"/>
    <lineage>
        <taxon>Bacteria</taxon>
        <taxon>Pseudomonadati</taxon>
        <taxon>Pseudomonadota</taxon>
        <taxon>Gammaproteobacteria</taxon>
        <taxon>Methylococcales</taxon>
        <taxon>Methylococcaceae</taxon>
        <taxon>Methylomonas</taxon>
    </lineage>
</organism>
<evidence type="ECO:0000256" key="4">
    <source>
        <dbReference type="ARBA" id="ARBA00022598"/>
    </source>
</evidence>
<dbReference type="NCBIfam" id="NF004836">
    <property type="entry name" value="PRK06186.1"/>
    <property type="match status" value="1"/>
</dbReference>
<keyword evidence="5" id="KW-0547">Nucleotide-binding</keyword>
<comment type="pathway">
    <text evidence="1">Pyrimidine metabolism; CTP biosynthesis via de novo pathway; CTP from UDP: step 2/2.</text>
</comment>
<gene>
    <name evidence="11" type="ORF">IE877_09915</name>
</gene>
<keyword evidence="12" id="KW-1185">Reference proteome</keyword>
<evidence type="ECO:0000256" key="5">
    <source>
        <dbReference type="ARBA" id="ARBA00022741"/>
    </source>
</evidence>
<dbReference type="InterPro" id="IPR017926">
    <property type="entry name" value="GATASE"/>
</dbReference>
<dbReference type="Gene3D" id="3.40.50.880">
    <property type="match status" value="1"/>
</dbReference>
<comment type="similarity">
    <text evidence="2">Belongs to the CTP synthase family.</text>
</comment>
<evidence type="ECO:0000256" key="3">
    <source>
        <dbReference type="ARBA" id="ARBA00012291"/>
    </source>
</evidence>
<feature type="domain" description="Glutamine amidotransferase" evidence="10">
    <location>
        <begin position="24"/>
        <end position="223"/>
    </location>
</feature>
<dbReference type="PANTHER" id="PTHR11550">
    <property type="entry name" value="CTP SYNTHASE"/>
    <property type="match status" value="1"/>
</dbReference>
<dbReference type="EC" id="6.3.4.2" evidence="3"/>
<reference evidence="11 12" key="1">
    <citation type="submission" date="2020-09" db="EMBL/GenBank/DDBJ databases">
        <title>Methylomonas albis sp. nov. and Methylomonas fluvii sp. nov.: Two cold-adapted methanotrophs from the River Elbe and an amended description of Methylovulum psychrotolerans strain Eb1.</title>
        <authorList>
            <person name="Bussmann I.K."/>
            <person name="Klings K.-W."/>
            <person name="Warnstedt J."/>
            <person name="Hoppert M."/>
            <person name="Saborowski A."/>
            <person name="Horn F."/>
            <person name="Liebner S."/>
        </authorList>
    </citation>
    <scope>NUCLEOTIDE SEQUENCE [LARGE SCALE GENOMIC DNA]</scope>
    <source>
        <strain evidence="11 12">EbA</strain>
    </source>
</reference>
<evidence type="ECO:0000256" key="9">
    <source>
        <dbReference type="ARBA" id="ARBA00047781"/>
    </source>
</evidence>
<name>A0ABR9D077_9GAMM</name>
<accession>A0ABR9D077</accession>
<dbReference type="SUPFAM" id="SSF52317">
    <property type="entry name" value="Class I glutamine amidotransferase-like"/>
    <property type="match status" value="1"/>
</dbReference>
<evidence type="ECO:0000256" key="8">
    <source>
        <dbReference type="ARBA" id="ARBA00022975"/>
    </source>
</evidence>
<evidence type="ECO:0000256" key="1">
    <source>
        <dbReference type="ARBA" id="ARBA00005171"/>
    </source>
</evidence>
<keyword evidence="7" id="KW-0315">Glutamine amidotransferase</keyword>
<evidence type="ECO:0000259" key="10">
    <source>
        <dbReference type="Pfam" id="PF00117"/>
    </source>
</evidence>
<dbReference type="InterPro" id="IPR029062">
    <property type="entry name" value="Class_I_gatase-like"/>
</dbReference>